<dbReference type="Proteomes" id="UP000275385">
    <property type="component" value="Unassembled WGS sequence"/>
</dbReference>
<protein>
    <submittedName>
        <fullName evidence="2">Uncharacterized protein</fullName>
    </submittedName>
</protein>
<name>A0A420YDS6_9PEZI</name>
<accession>A0A420YDS6</accession>
<keyword evidence="3" id="KW-1185">Reference proteome</keyword>
<dbReference type="OrthoDB" id="5121433at2759"/>
<evidence type="ECO:0000256" key="1">
    <source>
        <dbReference type="SAM" id="MobiDB-lite"/>
    </source>
</evidence>
<evidence type="ECO:0000313" key="2">
    <source>
        <dbReference type="EMBL" id="RKU46072.1"/>
    </source>
</evidence>
<reference evidence="2 3" key="1">
    <citation type="submission" date="2018-08" db="EMBL/GenBank/DDBJ databases">
        <title>Draft genome of the lignicolous fungus Coniochaeta pulveracea.</title>
        <authorList>
            <person name="Borstlap C.J."/>
            <person name="De Witt R.N."/>
            <person name="Botha A."/>
            <person name="Volschenk H."/>
        </authorList>
    </citation>
    <scope>NUCLEOTIDE SEQUENCE [LARGE SCALE GENOMIC DNA]</scope>
    <source>
        <strain evidence="2 3">CAB683</strain>
    </source>
</reference>
<feature type="compositionally biased region" description="Polar residues" evidence="1">
    <location>
        <begin position="28"/>
        <end position="41"/>
    </location>
</feature>
<proteinExistence type="predicted"/>
<dbReference type="EMBL" id="QVQW01000016">
    <property type="protein sequence ID" value="RKU46072.1"/>
    <property type="molecule type" value="Genomic_DNA"/>
</dbReference>
<feature type="region of interest" description="Disordered" evidence="1">
    <location>
        <begin position="69"/>
        <end position="90"/>
    </location>
</feature>
<sequence length="104" mass="11483">MSNKSTARVSNQTSMDIDNLMSDPAQPYTASQDQAAETHNSGPAVWDAKVYREEVANIKSRLTDQKFKTSDYADPFKPHPAPSADAEAEAQKWQAVIDKVLEKA</sequence>
<feature type="region of interest" description="Disordered" evidence="1">
    <location>
        <begin position="1"/>
        <end position="45"/>
    </location>
</feature>
<dbReference type="AlphaFoldDB" id="A0A420YDS6"/>
<evidence type="ECO:0000313" key="3">
    <source>
        <dbReference type="Proteomes" id="UP000275385"/>
    </source>
</evidence>
<feature type="compositionally biased region" description="Polar residues" evidence="1">
    <location>
        <begin position="1"/>
        <end position="16"/>
    </location>
</feature>
<organism evidence="2 3">
    <name type="scientific">Coniochaeta pulveracea</name>
    <dbReference type="NCBI Taxonomy" id="177199"/>
    <lineage>
        <taxon>Eukaryota</taxon>
        <taxon>Fungi</taxon>
        <taxon>Dikarya</taxon>
        <taxon>Ascomycota</taxon>
        <taxon>Pezizomycotina</taxon>
        <taxon>Sordariomycetes</taxon>
        <taxon>Sordariomycetidae</taxon>
        <taxon>Coniochaetales</taxon>
        <taxon>Coniochaetaceae</taxon>
        <taxon>Coniochaeta</taxon>
    </lineage>
</organism>
<gene>
    <name evidence="2" type="ORF">DL546_003972</name>
</gene>
<comment type="caution">
    <text evidence="2">The sequence shown here is derived from an EMBL/GenBank/DDBJ whole genome shotgun (WGS) entry which is preliminary data.</text>
</comment>